<sequence length="110" mass="12188">MEKILIQASPEYDQDGNLTKTPKGSFFMADVAPVGDGAISDPDLGVVDGNSRRLQLLTTDSPSVGIGDVVVVRGESYAVIYKPWDWLYGRRPALRSHRPRVQIICERKET</sequence>
<proteinExistence type="predicted"/>
<dbReference type="EMBL" id="CADDAV010000010">
    <property type="protein sequence ID" value="CAB0594390.1"/>
    <property type="molecule type" value="Genomic_DNA"/>
</dbReference>
<dbReference type="AlphaFoldDB" id="A0A811G3Z1"/>
<name>A0A811G3Z1_CORDP</name>
<dbReference type="RefSeq" id="WP_088263249.1">
    <property type="nucleotide sequence ID" value="NZ_CP040521.1"/>
</dbReference>
<dbReference type="Proteomes" id="UP000480222">
    <property type="component" value="Unassembled WGS sequence"/>
</dbReference>
<gene>
    <name evidence="1" type="ORF">CIP107547_00918</name>
</gene>
<comment type="caution">
    <text evidence="1">The sequence shown here is derived from an EMBL/GenBank/DDBJ whole genome shotgun (WGS) entry which is preliminary data.</text>
</comment>
<evidence type="ECO:0000313" key="2">
    <source>
        <dbReference type="Proteomes" id="UP000480222"/>
    </source>
</evidence>
<reference evidence="1 2" key="1">
    <citation type="submission" date="2020-02" db="EMBL/GenBank/DDBJ databases">
        <authorList>
            <person name="Brisse S."/>
        </authorList>
    </citation>
    <scope>NUCLEOTIDE SEQUENCE [LARGE SCALE GENOMIC DNA]</scope>
    <source>
        <strain evidence="1">CIP107547</strain>
    </source>
</reference>
<protein>
    <submittedName>
        <fullName evidence="1">Uncharacterized protein</fullName>
    </submittedName>
</protein>
<accession>A0A811G3Z1</accession>
<organism evidence="1 2">
    <name type="scientific">Corynebacterium diphtheriae</name>
    <dbReference type="NCBI Taxonomy" id="1717"/>
    <lineage>
        <taxon>Bacteria</taxon>
        <taxon>Bacillati</taxon>
        <taxon>Actinomycetota</taxon>
        <taxon>Actinomycetes</taxon>
        <taxon>Mycobacteriales</taxon>
        <taxon>Corynebacteriaceae</taxon>
        <taxon>Corynebacterium</taxon>
    </lineage>
</organism>
<evidence type="ECO:0000313" key="1">
    <source>
        <dbReference type="EMBL" id="CAB0594390.1"/>
    </source>
</evidence>